<dbReference type="PANTHER" id="PTHR42101">
    <property type="entry name" value="CHROMOSOME 16, WHOLE GENOME SHOTGUN SEQUENCE"/>
    <property type="match status" value="1"/>
</dbReference>
<protein>
    <recommendedName>
        <fullName evidence="5">Low temperature requirement A</fullName>
    </recommendedName>
</protein>
<feature type="transmembrane region" description="Helical" evidence="2">
    <location>
        <begin position="159"/>
        <end position="180"/>
    </location>
</feature>
<comment type="caution">
    <text evidence="3">The sequence shown here is derived from an EMBL/GenBank/DDBJ whole genome shotgun (WGS) entry which is preliminary data.</text>
</comment>
<feature type="transmembrane region" description="Helical" evidence="2">
    <location>
        <begin position="128"/>
        <end position="147"/>
    </location>
</feature>
<feature type="transmembrane region" description="Helical" evidence="2">
    <location>
        <begin position="290"/>
        <end position="311"/>
    </location>
</feature>
<keyword evidence="2" id="KW-1133">Transmembrane helix</keyword>
<keyword evidence="4" id="KW-1185">Reference proteome</keyword>
<dbReference type="EMBL" id="JAANBB010000539">
    <property type="protein sequence ID" value="KAF7540000.1"/>
    <property type="molecule type" value="Genomic_DNA"/>
</dbReference>
<accession>A0A9P5GVV7</accession>
<feature type="transmembrane region" description="Helical" evidence="2">
    <location>
        <begin position="323"/>
        <end position="348"/>
    </location>
</feature>
<dbReference type="PANTHER" id="PTHR42101:SF1">
    <property type="entry name" value="LOW TEMPERATURE REQUIREMENT A"/>
    <property type="match status" value="1"/>
</dbReference>
<feature type="transmembrane region" description="Helical" evidence="2">
    <location>
        <begin position="500"/>
        <end position="520"/>
    </location>
</feature>
<dbReference type="AlphaFoldDB" id="A0A9P5GVV7"/>
<feature type="transmembrane region" description="Helical" evidence="2">
    <location>
        <begin position="98"/>
        <end position="116"/>
    </location>
</feature>
<feature type="transmembrane region" description="Helical" evidence="2">
    <location>
        <begin position="259"/>
        <end position="278"/>
    </location>
</feature>
<dbReference type="OrthoDB" id="3177213at2759"/>
<gene>
    <name evidence="3" type="ORF">G7Z17_g12289</name>
</gene>
<evidence type="ECO:0008006" key="5">
    <source>
        <dbReference type="Google" id="ProtNLM"/>
    </source>
</evidence>
<keyword evidence="2" id="KW-0812">Transmembrane</keyword>
<reference evidence="3" key="1">
    <citation type="submission" date="2020-03" db="EMBL/GenBank/DDBJ databases">
        <title>Draft Genome Sequence of Cylindrodendrum hubeiense.</title>
        <authorList>
            <person name="Buettner E."/>
            <person name="Kellner H."/>
        </authorList>
    </citation>
    <scope>NUCLEOTIDE SEQUENCE</scope>
    <source>
        <strain evidence="3">IHI 201604</strain>
    </source>
</reference>
<feature type="transmembrane region" description="Helical" evidence="2">
    <location>
        <begin position="192"/>
        <end position="211"/>
    </location>
</feature>
<organism evidence="3 4">
    <name type="scientific">Cylindrodendrum hubeiense</name>
    <dbReference type="NCBI Taxonomy" id="595255"/>
    <lineage>
        <taxon>Eukaryota</taxon>
        <taxon>Fungi</taxon>
        <taxon>Dikarya</taxon>
        <taxon>Ascomycota</taxon>
        <taxon>Pezizomycotina</taxon>
        <taxon>Sordariomycetes</taxon>
        <taxon>Hypocreomycetidae</taxon>
        <taxon>Hypocreales</taxon>
        <taxon>Nectriaceae</taxon>
        <taxon>Cylindrodendrum</taxon>
    </lineage>
</organism>
<evidence type="ECO:0000256" key="1">
    <source>
        <dbReference type="SAM" id="MobiDB-lite"/>
    </source>
</evidence>
<keyword evidence="2" id="KW-0472">Membrane</keyword>
<feature type="transmembrane region" description="Helical" evidence="2">
    <location>
        <begin position="563"/>
        <end position="581"/>
    </location>
</feature>
<sequence length="627" mass="71275">MSSETLQTPEQVAAIEKLQLLKSPVLTERTDSLPLTNGGGGVPDLSLFGDRFDHDTPQFQKHEDASLLELFFDLLFAANYTVFSQTQGVNSHTRFKAYVGYFSILWITWLTVSLYDVRFVTDSIFERLARAVHLGVMIGFAVVAPNFKPTDQNLQTMRTMSVILCVSRFCLAVEYSSILWHIRKYKKPRLPMLLQIGANFAASMVYLGITFRFRHGNSQVYLAWYILAAIEVVVTFGLAIIFPVLSFTGTHLMKRVSTMTVLFLGDGVVIVAQNVVTIVKGPDAWDSQTIGIVTAAATTIYCVFLVYFDWIKTSYLPTFRQQLWTILHFPFHLAMVLFMQGFTQFIIWSKIMDTINNMSFDSVFNSVEETAKATTSDVVENLTKLVNKFFEDFPPKYTATVNNVQWAVGNISEIPDSFWPDMARYASTEDDKDLPDQNNLTFFITYFNDMSTSMENSLLETFGIDLVEEVSDENKNITETGLETKVNEQMWARFDLVFQYAYIAAGITLIIMTILTIVARTKPWRKWAIFRTALYFGLGIGLSLVSLLHFSQTEADNYKNSPWLLPTIALVWVLVLAITHVRNPPPLFFKRSPSFFISKPKHEYDSVIPRAESPDHSKEANYNTQSA</sequence>
<dbReference type="Proteomes" id="UP000722485">
    <property type="component" value="Unassembled WGS sequence"/>
</dbReference>
<proteinExistence type="predicted"/>
<feature type="region of interest" description="Disordered" evidence="1">
    <location>
        <begin position="608"/>
        <end position="627"/>
    </location>
</feature>
<feature type="transmembrane region" description="Helical" evidence="2">
    <location>
        <begin position="532"/>
        <end position="551"/>
    </location>
</feature>
<feature type="transmembrane region" description="Helical" evidence="2">
    <location>
        <begin position="223"/>
        <end position="247"/>
    </location>
</feature>
<name>A0A9P5GVV7_9HYPO</name>
<evidence type="ECO:0000313" key="3">
    <source>
        <dbReference type="EMBL" id="KAF7540000.1"/>
    </source>
</evidence>
<evidence type="ECO:0000313" key="4">
    <source>
        <dbReference type="Proteomes" id="UP000722485"/>
    </source>
</evidence>
<evidence type="ECO:0000256" key="2">
    <source>
        <dbReference type="SAM" id="Phobius"/>
    </source>
</evidence>